<evidence type="ECO:0000313" key="2">
    <source>
        <dbReference type="Proteomes" id="UP000005233"/>
    </source>
</evidence>
<dbReference type="OrthoDB" id="374234at2157"/>
<dbReference type="GeneID" id="11971295"/>
<organism evidence="1 2">
    <name type="scientific">Methanocella conradii (strain DSM 24694 / JCM 17849 / CGMCC 1.5162 / HZ254)</name>
    <dbReference type="NCBI Taxonomy" id="1041930"/>
    <lineage>
        <taxon>Archaea</taxon>
        <taxon>Methanobacteriati</taxon>
        <taxon>Methanobacteriota</taxon>
        <taxon>Stenosarchaea group</taxon>
        <taxon>Methanomicrobia</taxon>
        <taxon>Methanocellales</taxon>
        <taxon>Methanocellaceae</taxon>
        <taxon>Methanocella</taxon>
    </lineage>
</organism>
<dbReference type="Proteomes" id="UP000005233">
    <property type="component" value="Chromosome"/>
</dbReference>
<dbReference type="EMBL" id="CP003243">
    <property type="protein sequence ID" value="AFC99924.1"/>
    <property type="molecule type" value="Genomic_DNA"/>
</dbReference>
<gene>
    <name evidence="1" type="ordered locus">Mtc_1168</name>
</gene>
<dbReference type="InterPro" id="IPR036918">
    <property type="entry name" value="Pyrv_Knase_C_sf"/>
</dbReference>
<accession>H8I7T9</accession>
<dbReference type="HOGENOM" id="CLU_1551823_0_0_2"/>
<dbReference type="eggNOG" id="arCOG04343">
    <property type="taxonomic scope" value="Archaea"/>
</dbReference>
<dbReference type="KEGG" id="mez:Mtc_1168"/>
<protein>
    <submittedName>
        <fullName evidence="1">Uncharacterized protein</fullName>
    </submittedName>
</protein>
<dbReference type="Gene3D" id="3.40.1380.20">
    <property type="entry name" value="Pyruvate kinase, C-terminal domain"/>
    <property type="match status" value="1"/>
</dbReference>
<dbReference type="SUPFAM" id="SSF52935">
    <property type="entry name" value="PK C-terminal domain-like"/>
    <property type="match status" value="1"/>
</dbReference>
<dbReference type="RefSeq" id="WP_014405762.1">
    <property type="nucleotide sequence ID" value="NC_017034.1"/>
</dbReference>
<dbReference type="AlphaFoldDB" id="H8I7T9"/>
<proteinExistence type="predicted"/>
<dbReference type="STRING" id="1041930.Mtc_1168"/>
<name>H8I7T9_METCZ</name>
<evidence type="ECO:0000313" key="1">
    <source>
        <dbReference type="EMBL" id="AFC99924.1"/>
    </source>
</evidence>
<reference evidence="1 2" key="1">
    <citation type="journal article" date="2012" name="J. Bacteriol.">
        <title>Complete genome sequence of a thermophilic methanogen, Methanocella conradii HZ254, isolated from Chinese rice field soil.</title>
        <authorList>
            <person name="Lu Z."/>
            <person name="Lu Y."/>
        </authorList>
    </citation>
    <scope>NUCLEOTIDE SEQUENCE [LARGE SCALE GENOMIC DNA]</scope>
    <source>
        <strain evidence="2">DSM 24694 / JCM 17849 / CGMCC 1.5162 / HZ254</strain>
    </source>
</reference>
<sequence>MIKEIVYYFTAPGERNTNATLKMVREWAQKYGIKRAFIPSKSGQTAQKAYNLFKNSEIKMTVVGTDPNVFSSEILAQLKGNGIRVCFYKDIPYTYPHDMKTAYRRMGEGFKVAVELGMIAAYLDEGDDSDAICLGGTKKGVDTALVIKPAKSEAFDQLEVREIIAKPRTIKA</sequence>
<keyword evidence="2" id="KW-1185">Reference proteome</keyword>